<evidence type="ECO:0000313" key="1">
    <source>
        <dbReference type="EMBL" id="KAK3705860.1"/>
    </source>
</evidence>
<gene>
    <name evidence="1" type="ORF">RRG08_058941</name>
</gene>
<organism evidence="1 2">
    <name type="scientific">Elysia crispata</name>
    <name type="common">lettuce slug</name>
    <dbReference type="NCBI Taxonomy" id="231223"/>
    <lineage>
        <taxon>Eukaryota</taxon>
        <taxon>Metazoa</taxon>
        <taxon>Spiralia</taxon>
        <taxon>Lophotrochozoa</taxon>
        <taxon>Mollusca</taxon>
        <taxon>Gastropoda</taxon>
        <taxon>Heterobranchia</taxon>
        <taxon>Euthyneura</taxon>
        <taxon>Panpulmonata</taxon>
        <taxon>Sacoglossa</taxon>
        <taxon>Placobranchoidea</taxon>
        <taxon>Plakobranchidae</taxon>
        <taxon>Elysia</taxon>
    </lineage>
</organism>
<dbReference type="AlphaFoldDB" id="A0AAE0XRH9"/>
<comment type="caution">
    <text evidence="1">The sequence shown here is derived from an EMBL/GenBank/DDBJ whole genome shotgun (WGS) entry which is preliminary data.</text>
</comment>
<keyword evidence="2" id="KW-1185">Reference proteome</keyword>
<proteinExistence type="predicted"/>
<protein>
    <submittedName>
        <fullName evidence="1">Uncharacterized protein</fullName>
    </submittedName>
</protein>
<evidence type="ECO:0000313" key="2">
    <source>
        <dbReference type="Proteomes" id="UP001283361"/>
    </source>
</evidence>
<name>A0AAE0XRH9_9GAST</name>
<accession>A0AAE0XRH9</accession>
<reference evidence="1" key="1">
    <citation type="journal article" date="2023" name="G3 (Bethesda)">
        <title>A reference genome for the long-term kleptoplast-retaining sea slug Elysia crispata morphotype clarki.</title>
        <authorList>
            <person name="Eastman K.E."/>
            <person name="Pendleton A.L."/>
            <person name="Shaikh M.A."/>
            <person name="Suttiyut T."/>
            <person name="Ogas R."/>
            <person name="Tomko P."/>
            <person name="Gavelis G."/>
            <person name="Widhalm J.R."/>
            <person name="Wisecaver J.H."/>
        </authorList>
    </citation>
    <scope>NUCLEOTIDE SEQUENCE</scope>
    <source>
        <strain evidence="1">ECLA1</strain>
    </source>
</reference>
<sequence>MSRGETCPHMPAGQWLICELRDNEQRRNMSTYACSAALISLCSLAPLPMDLKTFVDHPVAGSCWLCQ</sequence>
<dbReference type="EMBL" id="JAWDGP010007763">
    <property type="protein sequence ID" value="KAK3705860.1"/>
    <property type="molecule type" value="Genomic_DNA"/>
</dbReference>
<dbReference type="Proteomes" id="UP001283361">
    <property type="component" value="Unassembled WGS sequence"/>
</dbReference>